<name>A0A3F3MK88_ACIBA</name>
<dbReference type="PANTHER" id="PTHR22946:SF9">
    <property type="entry name" value="POLYKETIDE TRANSFERASE AF380"/>
    <property type="match status" value="1"/>
</dbReference>
<proteinExistence type="predicted"/>
<dbReference type="Gene3D" id="3.40.50.1820">
    <property type="entry name" value="alpha/beta hydrolase"/>
    <property type="match status" value="1"/>
</dbReference>
<dbReference type="GO" id="GO:0052689">
    <property type="term" value="F:carboxylic ester hydrolase activity"/>
    <property type="evidence" value="ECO:0007669"/>
    <property type="project" value="UniProtKB-ARBA"/>
</dbReference>
<dbReference type="InterPro" id="IPR050261">
    <property type="entry name" value="FrsA_esterase"/>
</dbReference>
<accession>A0A3F3MK88</accession>
<evidence type="ECO:0000313" key="4">
    <source>
        <dbReference type="Proteomes" id="UP000248662"/>
    </source>
</evidence>
<reference evidence="3 4" key="1">
    <citation type="submission" date="2018-06" db="EMBL/GenBank/DDBJ databases">
        <title>Carbapenemase-producing Acinetobacter spp. from environmental sources in an hospital from French Polynesia.</title>
        <authorList>
            <person name="Bonnin R.A."/>
            <person name="Levy M."/>
            <person name="Cuzon G."/>
            <person name="Dortet L."/>
            <person name="Naas T."/>
        </authorList>
    </citation>
    <scope>NUCLEOTIDE SEQUENCE [LARGE SCALE GENOMIC DNA]</scope>
    <source>
        <strain evidence="3 4">R10</strain>
    </source>
</reference>
<dbReference type="InterPro" id="IPR029058">
    <property type="entry name" value="AB_hydrolase_fold"/>
</dbReference>
<evidence type="ECO:0000259" key="2">
    <source>
        <dbReference type="Pfam" id="PF12146"/>
    </source>
</evidence>
<dbReference type="Pfam" id="PF12146">
    <property type="entry name" value="Hydrolase_4"/>
    <property type="match status" value="1"/>
</dbReference>
<evidence type="ECO:0000313" key="3">
    <source>
        <dbReference type="EMBL" id="PZM13478.1"/>
    </source>
</evidence>
<protein>
    <submittedName>
        <fullName evidence="3">Alpha/beta hydrolase</fullName>
    </submittedName>
</protein>
<keyword evidence="1 3" id="KW-0378">Hydrolase</keyword>
<dbReference type="AlphaFoldDB" id="A0A3F3MK88"/>
<evidence type="ECO:0000256" key="1">
    <source>
        <dbReference type="ARBA" id="ARBA00022801"/>
    </source>
</evidence>
<feature type="domain" description="Serine aminopeptidase S33" evidence="2">
    <location>
        <begin position="80"/>
        <end position="316"/>
    </location>
</feature>
<comment type="caution">
    <text evidence="3">The sequence shown here is derived from an EMBL/GenBank/DDBJ whole genome shotgun (WGS) entry which is preliminary data.</text>
</comment>
<dbReference type="PANTHER" id="PTHR22946">
    <property type="entry name" value="DIENELACTONE HYDROLASE DOMAIN-CONTAINING PROTEIN-RELATED"/>
    <property type="match status" value="1"/>
</dbReference>
<gene>
    <name evidence="3" type="ORF">DOL94_15005</name>
</gene>
<dbReference type="Gene3D" id="1.10.10.800">
    <property type="match status" value="1"/>
</dbReference>
<dbReference type="EMBL" id="QKWF01000177">
    <property type="protein sequence ID" value="PZM13478.1"/>
    <property type="molecule type" value="Genomic_DNA"/>
</dbReference>
<organism evidence="3 4">
    <name type="scientific">Acinetobacter baumannii</name>
    <dbReference type="NCBI Taxonomy" id="470"/>
    <lineage>
        <taxon>Bacteria</taxon>
        <taxon>Pseudomonadati</taxon>
        <taxon>Pseudomonadota</taxon>
        <taxon>Gammaproteobacteria</taxon>
        <taxon>Moraxellales</taxon>
        <taxon>Moraxellaceae</taxon>
        <taxon>Acinetobacter</taxon>
        <taxon>Acinetobacter calcoaceticus/baumannii complex</taxon>
    </lineage>
</organism>
<dbReference type="InterPro" id="IPR022742">
    <property type="entry name" value="Hydrolase_4"/>
</dbReference>
<dbReference type="Proteomes" id="UP000248662">
    <property type="component" value="Unassembled WGS sequence"/>
</dbReference>
<sequence>MTKNTCSIQILAQSVKQYGSFHQALSHYFSEDSVIANIEKNTMGKSLNNVPQAPLDVQFNSNGMKCSAYLYRPATEAATPIIVMAHGLGGTRRMRLTAFAERFVAEGYACLVFDYRYFGDSEGQPRQLLDIKSQLEDWKAAIAYARSLPNIDKNKIILWGSSFSGGHVLATAAQDANICAVVSQCPFTDGLSSSLAMSPITLAKLTALAVRDRIGAALNKEPLMVKLAGLAHETALMTAPDAYSGIMSIIKDEPNYKNYVAARFALDIIRYYPGRKTPKIKAPVLFCICETDTVAPAKATLRHAKRTPHKEIKTYSYGHFHIYTGQAFEHVVKDQIDFLKRTVPVAQA</sequence>
<dbReference type="SUPFAM" id="SSF53474">
    <property type="entry name" value="alpha/beta-Hydrolases"/>
    <property type="match status" value="1"/>
</dbReference>